<dbReference type="STRING" id="930990.A0A067M5S0"/>
<dbReference type="InterPro" id="IPR032698">
    <property type="entry name" value="SirB1_N"/>
</dbReference>
<dbReference type="EMBL" id="KL198061">
    <property type="protein sequence ID" value="KDQ11128.1"/>
    <property type="molecule type" value="Genomic_DNA"/>
</dbReference>
<dbReference type="InterPro" id="IPR001810">
    <property type="entry name" value="F-box_dom"/>
</dbReference>
<dbReference type="SUPFAM" id="SSF81383">
    <property type="entry name" value="F-box domain"/>
    <property type="match status" value="1"/>
</dbReference>
<dbReference type="Pfam" id="PF12937">
    <property type="entry name" value="F-box-like"/>
    <property type="match status" value="1"/>
</dbReference>
<evidence type="ECO:0000259" key="1">
    <source>
        <dbReference type="Pfam" id="PF12937"/>
    </source>
</evidence>
<reference evidence="4" key="1">
    <citation type="journal article" date="2014" name="Proc. Natl. Acad. Sci. U.S.A.">
        <title>Extensive sampling of basidiomycete genomes demonstrates inadequacy of the white-rot/brown-rot paradigm for wood decay fungi.</title>
        <authorList>
            <person name="Riley R."/>
            <person name="Salamov A.A."/>
            <person name="Brown D.W."/>
            <person name="Nagy L.G."/>
            <person name="Floudas D."/>
            <person name="Held B.W."/>
            <person name="Levasseur A."/>
            <person name="Lombard V."/>
            <person name="Morin E."/>
            <person name="Otillar R."/>
            <person name="Lindquist E.A."/>
            <person name="Sun H."/>
            <person name="LaButti K.M."/>
            <person name="Schmutz J."/>
            <person name="Jabbour D."/>
            <person name="Luo H."/>
            <person name="Baker S.E."/>
            <person name="Pisabarro A.G."/>
            <person name="Walton J.D."/>
            <person name="Blanchette R.A."/>
            <person name="Henrissat B."/>
            <person name="Martin F."/>
            <person name="Cullen D."/>
            <person name="Hibbett D.S."/>
            <person name="Grigoriev I.V."/>
        </authorList>
    </citation>
    <scope>NUCLEOTIDE SEQUENCE [LARGE SCALE GENOMIC DNA]</scope>
    <source>
        <strain evidence="4">FD-172 SS1</strain>
    </source>
</reference>
<evidence type="ECO:0000313" key="3">
    <source>
        <dbReference type="EMBL" id="KDQ11128.1"/>
    </source>
</evidence>
<gene>
    <name evidence="3" type="ORF">BOTBODRAFT_35661</name>
</gene>
<dbReference type="Proteomes" id="UP000027195">
    <property type="component" value="Unassembled WGS sequence"/>
</dbReference>
<evidence type="ECO:0000313" key="4">
    <source>
        <dbReference type="Proteomes" id="UP000027195"/>
    </source>
</evidence>
<dbReference type="InParanoid" id="A0A067M5S0"/>
<dbReference type="AlphaFoldDB" id="A0A067M5S0"/>
<dbReference type="Pfam" id="PF13369">
    <property type="entry name" value="Transglut_core2"/>
    <property type="match status" value="1"/>
</dbReference>
<keyword evidence="4" id="KW-1185">Reference proteome</keyword>
<accession>A0A067M5S0</accession>
<dbReference type="PANTHER" id="PTHR31350:SF27">
    <property type="entry name" value="HEMIMETHYLATED DNA-BINDING DOMAIN-CONTAINING PROTEIN"/>
    <property type="match status" value="1"/>
</dbReference>
<feature type="domain" description="Protein SirB1 N-terminal" evidence="2">
    <location>
        <begin position="197"/>
        <end position="372"/>
    </location>
</feature>
<dbReference type="InterPro" id="IPR036047">
    <property type="entry name" value="F-box-like_dom_sf"/>
</dbReference>
<organism evidence="3 4">
    <name type="scientific">Botryobasidium botryosum (strain FD-172 SS1)</name>
    <dbReference type="NCBI Taxonomy" id="930990"/>
    <lineage>
        <taxon>Eukaryota</taxon>
        <taxon>Fungi</taxon>
        <taxon>Dikarya</taxon>
        <taxon>Basidiomycota</taxon>
        <taxon>Agaricomycotina</taxon>
        <taxon>Agaricomycetes</taxon>
        <taxon>Cantharellales</taxon>
        <taxon>Botryobasidiaceae</taxon>
        <taxon>Botryobasidium</taxon>
    </lineage>
</organism>
<dbReference type="HOGENOM" id="CLU_020266_1_0_1"/>
<name>A0A067M5S0_BOTB1</name>
<proteinExistence type="predicted"/>
<evidence type="ECO:0000259" key="2">
    <source>
        <dbReference type="Pfam" id="PF13369"/>
    </source>
</evidence>
<protein>
    <recommendedName>
        <fullName evidence="5">F-box domain-containing protein</fullName>
    </recommendedName>
</protein>
<dbReference type="PANTHER" id="PTHR31350">
    <property type="entry name" value="SI:DKEY-261L7.2"/>
    <property type="match status" value="1"/>
</dbReference>
<dbReference type="OrthoDB" id="28868at2759"/>
<sequence length="608" mass="68427">MPSRLPSEVYEAIFSHLPALRDSDASVLTLLNCSITCSALRCAVTQSYIWKPHYQIRWVKCDKEREAERIAMHGGNYWMMYVARRRQDCAALELLADITAAKSHHVAMLQLVEQLGSDVWDIISLEANSLGRSLGDHQREYYQSDRLSRKYWAQEVLRTLTRFHAVRCCEKIASGGDISFEEGLCALSSFHGVGYDEIKHQLDSLAADCRTYLLEQQVPLTEDIKGHEVAAAAVEICNWMRIQGFDGADSTHYHHLSNNFLHKVLTTHKRTLPMSLVCVFVSIARRMGLDASPVGFPGHVIAHISVPTLREKNPTGAERAPGCIYVDVFNSRSQPLVALPELQHKLALMPDIAENWDEYLVPTQTSKMLVRAAHNIIHSVNHIPSKMYGWFGHLALYAAITAIYTQLEQPNLNYLCQLIPVMINCCPLDVLPILSRFAPPTQSHSPYYRRVQHLCDLAKLGDAPMMAPPRRTSDTKYFVGSIVQCPDDSDDNTGMYGVITAWNAHSTINGFAFEVRAPNGSVIAASQDEIVPFYAPAEPSQSWTQNIRLLEAAHPDLGYFFTRMDIDMGVADKGLRKCRFVMSKHAQLMYPEDNAESERYMSTPIQDV</sequence>
<feature type="domain" description="F-box" evidence="1">
    <location>
        <begin position="3"/>
        <end position="54"/>
    </location>
</feature>
<evidence type="ECO:0008006" key="5">
    <source>
        <dbReference type="Google" id="ProtNLM"/>
    </source>
</evidence>
<dbReference type="Gene3D" id="1.20.1280.50">
    <property type="match status" value="1"/>
</dbReference>